<accession>A0A2H3CLR0</accession>
<organism evidence="1 2">
    <name type="scientific">Armillaria gallica</name>
    <name type="common">Bulbous honey fungus</name>
    <name type="synonym">Armillaria bulbosa</name>
    <dbReference type="NCBI Taxonomy" id="47427"/>
    <lineage>
        <taxon>Eukaryota</taxon>
        <taxon>Fungi</taxon>
        <taxon>Dikarya</taxon>
        <taxon>Basidiomycota</taxon>
        <taxon>Agaricomycotina</taxon>
        <taxon>Agaricomycetes</taxon>
        <taxon>Agaricomycetidae</taxon>
        <taxon>Agaricales</taxon>
        <taxon>Marasmiineae</taxon>
        <taxon>Physalacriaceae</taxon>
        <taxon>Armillaria</taxon>
    </lineage>
</organism>
<dbReference type="STRING" id="47427.A0A2H3CLR0"/>
<dbReference type="InParanoid" id="A0A2H3CLR0"/>
<dbReference type="GO" id="GO:0017176">
    <property type="term" value="F:phosphatidylinositol N-acetylglucosaminyltransferase activity"/>
    <property type="evidence" value="ECO:0007669"/>
    <property type="project" value="TreeGrafter"/>
</dbReference>
<sequence>MLTPVYLLEATKESCGDSLFGLEDAANILKNKFLVGYLSVVLTICRRKNIVLLRELLDKLGRVRDNVYTIPNALILEHFQCGTPKSCDTAAIVVLPRLAYLKGIDLLVATAPRGDGPKLVNLLQMREKQHVQDRIEPLGHVKTNDVHSVIMRGAIFLNMSLTKSFWIAVLEASNNRCTSNEDQASVPAEKSTGHYSDRTEHRRFEDQSVRPYIPFVLRVGLGGLFVQDTAAGGCTEAKETPPARNVFLEEVIGEP</sequence>
<dbReference type="GO" id="GO:0000506">
    <property type="term" value="C:glycosylphosphatidylinositol-N-acetylglucosaminyltransferase (GPI-GnT) complex"/>
    <property type="evidence" value="ECO:0007669"/>
    <property type="project" value="TreeGrafter"/>
</dbReference>
<evidence type="ECO:0000313" key="2">
    <source>
        <dbReference type="Proteomes" id="UP000217790"/>
    </source>
</evidence>
<dbReference type="OrthoDB" id="734129at2759"/>
<dbReference type="GO" id="GO:0006506">
    <property type="term" value="P:GPI anchor biosynthetic process"/>
    <property type="evidence" value="ECO:0007669"/>
    <property type="project" value="TreeGrafter"/>
</dbReference>
<dbReference type="PANTHER" id="PTHR45871">
    <property type="entry name" value="N-ACETYLGLUCOSAMINYL-PHOSPHATIDYLINOSITOL BIOSYNTHETIC PROTEIN"/>
    <property type="match status" value="1"/>
</dbReference>
<dbReference type="PANTHER" id="PTHR45871:SF1">
    <property type="entry name" value="PHOSPHATIDYLINOSITOL N-ACETYLGLUCOSAMINYLTRANSFERASE SUBUNIT A"/>
    <property type="match status" value="1"/>
</dbReference>
<dbReference type="Gene3D" id="3.40.50.2000">
    <property type="entry name" value="Glycogen Phosphorylase B"/>
    <property type="match status" value="2"/>
</dbReference>
<reference evidence="2" key="1">
    <citation type="journal article" date="2017" name="Nat. Ecol. Evol.">
        <title>Genome expansion and lineage-specific genetic innovations in the forest pathogenic fungi Armillaria.</title>
        <authorList>
            <person name="Sipos G."/>
            <person name="Prasanna A.N."/>
            <person name="Walter M.C."/>
            <person name="O'Connor E."/>
            <person name="Balint B."/>
            <person name="Krizsan K."/>
            <person name="Kiss B."/>
            <person name="Hess J."/>
            <person name="Varga T."/>
            <person name="Slot J."/>
            <person name="Riley R."/>
            <person name="Boka B."/>
            <person name="Rigling D."/>
            <person name="Barry K."/>
            <person name="Lee J."/>
            <person name="Mihaltcheva S."/>
            <person name="LaButti K."/>
            <person name="Lipzen A."/>
            <person name="Waldron R."/>
            <person name="Moloney N.M."/>
            <person name="Sperisen C."/>
            <person name="Kredics L."/>
            <person name="Vagvoelgyi C."/>
            <person name="Patrignani A."/>
            <person name="Fitzpatrick D."/>
            <person name="Nagy I."/>
            <person name="Doyle S."/>
            <person name="Anderson J.B."/>
            <person name="Grigoriev I.V."/>
            <person name="Gueldener U."/>
            <person name="Muensterkoetter M."/>
            <person name="Nagy L.G."/>
        </authorList>
    </citation>
    <scope>NUCLEOTIDE SEQUENCE [LARGE SCALE GENOMIC DNA]</scope>
    <source>
        <strain evidence="2">Ar21-2</strain>
    </source>
</reference>
<dbReference type="AlphaFoldDB" id="A0A2H3CLR0"/>
<evidence type="ECO:0000313" key="1">
    <source>
        <dbReference type="EMBL" id="PBK84001.1"/>
    </source>
</evidence>
<dbReference type="SUPFAM" id="SSF53756">
    <property type="entry name" value="UDP-Glycosyltransferase/glycogen phosphorylase"/>
    <property type="match status" value="1"/>
</dbReference>
<dbReference type="Proteomes" id="UP000217790">
    <property type="component" value="Unassembled WGS sequence"/>
</dbReference>
<keyword evidence="2" id="KW-1185">Reference proteome</keyword>
<name>A0A2H3CLR0_ARMGA</name>
<protein>
    <submittedName>
        <fullName evidence="1">Uncharacterized protein</fullName>
    </submittedName>
</protein>
<gene>
    <name evidence="1" type="ORF">ARMGADRAFT_1088978</name>
</gene>
<proteinExistence type="predicted"/>
<dbReference type="EMBL" id="KZ293702">
    <property type="protein sequence ID" value="PBK84001.1"/>
    <property type="molecule type" value="Genomic_DNA"/>
</dbReference>